<dbReference type="Proteomes" id="UP000233293">
    <property type="component" value="Unassembled WGS sequence"/>
</dbReference>
<dbReference type="RefSeq" id="WP_101251000.1">
    <property type="nucleotide sequence ID" value="NZ_PIUM01000013.1"/>
</dbReference>
<protein>
    <recommendedName>
        <fullName evidence="1">Endoribonuclease L-PSP/chorismate mutase-like domain-containing protein</fullName>
    </recommendedName>
</protein>
<dbReference type="Pfam" id="PF14588">
    <property type="entry name" value="YjgF_endoribonc"/>
    <property type="match status" value="1"/>
</dbReference>
<comment type="caution">
    <text evidence="2">The sequence shown here is derived from an EMBL/GenBank/DDBJ whole genome shotgun (WGS) entry which is preliminary data.</text>
</comment>
<reference evidence="3" key="1">
    <citation type="submission" date="2017-12" db="EMBL/GenBank/DDBJ databases">
        <title>Draft genome sequence of Telmatospirillum siberiense 26-4b1T, an acidotolerant peatland alphaproteobacterium potentially involved in sulfur cycling.</title>
        <authorList>
            <person name="Hausmann B."/>
            <person name="Pjevac P."/>
            <person name="Schreck K."/>
            <person name="Herbold C.W."/>
            <person name="Daims H."/>
            <person name="Wagner M."/>
            <person name="Pester M."/>
            <person name="Loy A."/>
        </authorList>
    </citation>
    <scope>NUCLEOTIDE SEQUENCE [LARGE SCALE GENOMIC DNA]</scope>
    <source>
        <strain evidence="3">26-4b1</strain>
    </source>
</reference>
<dbReference type="Gene3D" id="3.30.1330.40">
    <property type="entry name" value="RutC-like"/>
    <property type="match status" value="1"/>
</dbReference>
<dbReference type="SUPFAM" id="SSF55298">
    <property type="entry name" value="YjgF-like"/>
    <property type="match status" value="1"/>
</dbReference>
<sequence>MGKIDTRLAELGITLPVAAAPAANYVPFVLNGNQLILSGQLPFQDGKLIHLGHLGDKLTVEEGYQAARLCGINLIAQIKAAVGDLDRVRRILRLGGFVASTATFADQPKVINGASDLMVEVFGDAGRHARSAVGVPALPLGVAVEIDALVDVSV</sequence>
<dbReference type="PANTHER" id="PTHR43760">
    <property type="entry name" value="ENDORIBONUCLEASE-RELATED"/>
    <property type="match status" value="1"/>
</dbReference>
<feature type="domain" description="Endoribonuclease L-PSP/chorismate mutase-like" evidence="1">
    <location>
        <begin position="6"/>
        <end position="141"/>
    </location>
</feature>
<accession>A0A2N3PUY6</accession>
<dbReference type="PANTHER" id="PTHR43760:SF1">
    <property type="entry name" value="ENDORIBONUCLEASE L-PSP_CHORISMATE MUTASE-LIKE DOMAIN-CONTAINING PROTEIN"/>
    <property type="match status" value="1"/>
</dbReference>
<gene>
    <name evidence="2" type="ORF">CWS72_12820</name>
</gene>
<name>A0A2N3PUY6_9PROT</name>
<evidence type="ECO:0000259" key="1">
    <source>
        <dbReference type="Pfam" id="PF14588"/>
    </source>
</evidence>
<dbReference type="EMBL" id="PIUM01000013">
    <property type="protein sequence ID" value="PKU24205.1"/>
    <property type="molecule type" value="Genomic_DNA"/>
</dbReference>
<dbReference type="InterPro" id="IPR013813">
    <property type="entry name" value="Endoribo_LPSP/chorism_mut-like"/>
</dbReference>
<evidence type="ECO:0000313" key="2">
    <source>
        <dbReference type="EMBL" id="PKU24205.1"/>
    </source>
</evidence>
<evidence type="ECO:0000313" key="3">
    <source>
        <dbReference type="Proteomes" id="UP000233293"/>
    </source>
</evidence>
<dbReference type="InterPro" id="IPR035959">
    <property type="entry name" value="RutC-like_sf"/>
</dbReference>
<dbReference type="CDD" id="cd02199">
    <property type="entry name" value="YjgF_YER057c_UK114_like_1"/>
    <property type="match status" value="1"/>
</dbReference>
<organism evidence="2 3">
    <name type="scientific">Telmatospirillum siberiense</name>
    <dbReference type="NCBI Taxonomy" id="382514"/>
    <lineage>
        <taxon>Bacteria</taxon>
        <taxon>Pseudomonadati</taxon>
        <taxon>Pseudomonadota</taxon>
        <taxon>Alphaproteobacteria</taxon>
        <taxon>Rhodospirillales</taxon>
        <taxon>Rhodospirillaceae</taxon>
        <taxon>Telmatospirillum</taxon>
    </lineage>
</organism>
<dbReference type="AlphaFoldDB" id="A0A2N3PUY6"/>
<dbReference type="OrthoDB" id="9806350at2"/>
<keyword evidence="3" id="KW-1185">Reference proteome</keyword>
<proteinExistence type="predicted"/>